<organism evidence="1 2">
    <name type="scientific">Lichtheimia ornata</name>
    <dbReference type="NCBI Taxonomy" id="688661"/>
    <lineage>
        <taxon>Eukaryota</taxon>
        <taxon>Fungi</taxon>
        <taxon>Fungi incertae sedis</taxon>
        <taxon>Mucoromycota</taxon>
        <taxon>Mucoromycotina</taxon>
        <taxon>Mucoromycetes</taxon>
        <taxon>Mucorales</taxon>
        <taxon>Lichtheimiaceae</taxon>
        <taxon>Lichtheimia</taxon>
    </lineage>
</organism>
<dbReference type="GeneID" id="83217439"/>
<sequence>MFEMDAYMGCLRLKAPHSIHRLQHLLDQHVLSYQSFACRACVPPSLFPGVPNPATMDHNVDTLIACLKFDVNYEAQAIPQNHHPQPQIICTPRLSSSTTTISLEPLLEPVLDHKRKESLFTTQGAMSCLVSQVSSEPILITNLPIMHL</sequence>
<proteinExistence type="predicted"/>
<protein>
    <submittedName>
        <fullName evidence="1">Uncharacterized protein</fullName>
    </submittedName>
</protein>
<dbReference type="RefSeq" id="XP_058339253.1">
    <property type="nucleotide sequence ID" value="XM_058490018.1"/>
</dbReference>
<dbReference type="EMBL" id="JARTCD010000063">
    <property type="protein sequence ID" value="KAJ8654339.1"/>
    <property type="molecule type" value="Genomic_DNA"/>
</dbReference>
<dbReference type="AlphaFoldDB" id="A0AAD7UVJ8"/>
<evidence type="ECO:0000313" key="2">
    <source>
        <dbReference type="Proteomes" id="UP001234581"/>
    </source>
</evidence>
<gene>
    <name evidence="1" type="ORF">O0I10_010035</name>
</gene>
<accession>A0AAD7UVJ8</accession>
<dbReference type="Proteomes" id="UP001234581">
    <property type="component" value="Unassembled WGS sequence"/>
</dbReference>
<name>A0AAD7UVJ8_9FUNG</name>
<reference evidence="1 2" key="1">
    <citation type="submission" date="2023-03" db="EMBL/GenBank/DDBJ databases">
        <title>Genome sequence of Lichtheimia ornata CBS 291.66.</title>
        <authorList>
            <person name="Mohabir J.T."/>
            <person name="Shea T.P."/>
            <person name="Kurbessoian T."/>
            <person name="Berby B."/>
            <person name="Fontaine J."/>
            <person name="Livny J."/>
            <person name="Gnirke A."/>
            <person name="Stajich J.E."/>
            <person name="Cuomo C.A."/>
        </authorList>
    </citation>
    <scope>NUCLEOTIDE SEQUENCE [LARGE SCALE GENOMIC DNA]</scope>
    <source>
        <strain evidence="1">CBS 291.66</strain>
    </source>
</reference>
<comment type="caution">
    <text evidence="1">The sequence shown here is derived from an EMBL/GenBank/DDBJ whole genome shotgun (WGS) entry which is preliminary data.</text>
</comment>
<evidence type="ECO:0000313" key="1">
    <source>
        <dbReference type="EMBL" id="KAJ8654339.1"/>
    </source>
</evidence>
<keyword evidence="2" id="KW-1185">Reference proteome</keyword>